<sequence>MTKIRQGLTGVVMAAALCWPAMTVAQAPAQDQASASGNASALPLDQLLTKTVHEAWVASGRNEDKFLTMVQQLAELSAQNRGITLPNTPEAGAKFGDWIKKESRKDPDQLLYAVVDHAVRYVGKSQAAVTPAAK</sequence>
<accession>A0A7W7ZN86</accession>
<dbReference type="AlphaFoldDB" id="A0A7W7ZN86"/>
<protein>
    <submittedName>
        <fullName evidence="2">Uncharacterized protein</fullName>
    </submittedName>
</protein>
<dbReference type="RefSeq" id="WP_184253393.1">
    <property type="nucleotide sequence ID" value="NZ_JACHIO010000004.1"/>
</dbReference>
<evidence type="ECO:0000256" key="1">
    <source>
        <dbReference type="SAM" id="SignalP"/>
    </source>
</evidence>
<evidence type="ECO:0000313" key="2">
    <source>
        <dbReference type="EMBL" id="MBB5062727.1"/>
    </source>
</evidence>
<feature type="chain" id="PRO_5030871510" evidence="1">
    <location>
        <begin position="30"/>
        <end position="134"/>
    </location>
</feature>
<organism evidence="2 3">
    <name type="scientific">Granulicella mallensis</name>
    <dbReference type="NCBI Taxonomy" id="940614"/>
    <lineage>
        <taxon>Bacteria</taxon>
        <taxon>Pseudomonadati</taxon>
        <taxon>Acidobacteriota</taxon>
        <taxon>Terriglobia</taxon>
        <taxon>Terriglobales</taxon>
        <taxon>Acidobacteriaceae</taxon>
        <taxon>Granulicella</taxon>
    </lineage>
</organism>
<evidence type="ECO:0000313" key="3">
    <source>
        <dbReference type="Proteomes" id="UP000584867"/>
    </source>
</evidence>
<keyword evidence="1" id="KW-0732">Signal</keyword>
<feature type="signal peptide" evidence="1">
    <location>
        <begin position="1"/>
        <end position="29"/>
    </location>
</feature>
<proteinExistence type="predicted"/>
<reference evidence="2 3" key="1">
    <citation type="submission" date="2020-08" db="EMBL/GenBank/DDBJ databases">
        <title>Genomic Encyclopedia of Type Strains, Phase IV (KMG-V): Genome sequencing to study the core and pangenomes of soil and plant-associated prokaryotes.</title>
        <authorList>
            <person name="Whitman W."/>
        </authorList>
    </citation>
    <scope>NUCLEOTIDE SEQUENCE [LARGE SCALE GENOMIC DNA]</scope>
    <source>
        <strain evidence="2 3">X5P3</strain>
    </source>
</reference>
<comment type="caution">
    <text evidence="2">The sequence shown here is derived from an EMBL/GenBank/DDBJ whole genome shotgun (WGS) entry which is preliminary data.</text>
</comment>
<name>A0A7W7ZN86_9BACT</name>
<dbReference type="Proteomes" id="UP000584867">
    <property type="component" value="Unassembled WGS sequence"/>
</dbReference>
<dbReference type="EMBL" id="JACHIO010000004">
    <property type="protein sequence ID" value="MBB5062727.1"/>
    <property type="molecule type" value="Genomic_DNA"/>
</dbReference>
<gene>
    <name evidence="2" type="ORF">HDF15_001064</name>
</gene>